<dbReference type="PANTHER" id="PTHR12989">
    <property type="entry name" value="ALPHA-1,2-GLUCOSYLTRANSFERASE ALG10"/>
    <property type="match status" value="1"/>
</dbReference>
<feature type="transmembrane region" description="Helical" evidence="14">
    <location>
        <begin position="239"/>
        <end position="267"/>
    </location>
</feature>
<dbReference type="Pfam" id="PF04922">
    <property type="entry name" value="DIE2_ALG10"/>
    <property type="match status" value="1"/>
</dbReference>
<feature type="transmembrane region" description="Helical" evidence="14">
    <location>
        <begin position="165"/>
        <end position="183"/>
    </location>
</feature>
<evidence type="ECO:0000256" key="11">
    <source>
        <dbReference type="ARBA" id="ARBA00023136"/>
    </source>
</evidence>
<evidence type="ECO:0000313" key="16">
    <source>
        <dbReference type="Proteomes" id="UP000243052"/>
    </source>
</evidence>
<evidence type="ECO:0000256" key="10">
    <source>
        <dbReference type="ARBA" id="ARBA00022989"/>
    </source>
</evidence>
<evidence type="ECO:0000256" key="12">
    <source>
        <dbReference type="ARBA" id="ARBA00044727"/>
    </source>
</evidence>
<comment type="function">
    <text evidence="12">Dol-P-Glc:Glc(2)Man(9)GlcNAc(2)-PP-Dol alpha-1,2-glucosyltransferase that operates in the biosynthetic pathway of dolichol-linked oligosaccharides, the glycan precursors employed in protein asparagine (N)-glycosylation. The assembly of dolichol-linked oligosaccharides begins on the cytosolic side of the endoplasmic reticulum membrane and finishes in its lumen. The sequential addition of sugars to dolichol pyrophosphate produces dolichol-linked oligosaccharides containing fourteen sugars, including two GlcNAcs, nine mannoses and three glucoses. Once assembled, the oligosaccharide is transferred from the lipid to nascent proteins by oligosaccharyltransferases. In the lumen of the endoplasmic reticulum, adds the third and last glucose residue from dolichyl phosphate glucose (Dol-P-Glc) onto the lipid-linked oligosaccharide intermediate Glc(2)Man(9)GlcNAc(2)-PP-Dol to produce Glc(3)Man(9)GlcNAc(2)-PP-Dol.</text>
</comment>
<evidence type="ECO:0000256" key="4">
    <source>
        <dbReference type="ARBA" id="ARBA00011967"/>
    </source>
</evidence>
<feature type="transmembrane region" description="Helical" evidence="14">
    <location>
        <begin position="109"/>
        <end position="130"/>
    </location>
</feature>
<dbReference type="PANTHER" id="PTHR12989:SF10">
    <property type="entry name" value="DOL-P-GLC:GLC(2)MAN(9)GLCNAC(2)-PP-DOL ALPHA-1,2-GLUCOSYLTRANSFERASE-RELATED"/>
    <property type="match status" value="1"/>
</dbReference>
<dbReference type="RefSeq" id="XP_017985636.1">
    <property type="nucleotide sequence ID" value="XM_018130268.1"/>
</dbReference>
<evidence type="ECO:0000256" key="13">
    <source>
        <dbReference type="ARBA" id="ARBA00048064"/>
    </source>
</evidence>
<dbReference type="Proteomes" id="UP000243052">
    <property type="component" value="Chromosome ii"/>
</dbReference>
<dbReference type="UniPathway" id="UPA00378"/>
<feature type="transmembrane region" description="Helical" evidence="14">
    <location>
        <begin position="27"/>
        <end position="50"/>
    </location>
</feature>
<evidence type="ECO:0000256" key="5">
    <source>
        <dbReference type="ARBA" id="ARBA00018512"/>
    </source>
</evidence>
<comment type="catalytic activity">
    <reaction evidence="13">
        <text>an alpha-D-Glc-(1-&gt;3)-alpha-D-Glc-(1-&gt;3)-alpha-D-Man-(1-&gt;2)-alpha-D-Man-(1-&gt;2)-alpha-D-Man-(1-&gt;3)-[alpha-D-Man-(1-&gt;2)-alpha-D-Man-(1-&gt;3)-[alpha-D-Man-(1-&gt;2)-alpha-D-Man-(1-&gt;6)]-alpha-D-Man-(1-&gt;6)]-beta-D-Man-(1-&gt;4)-beta-D-GlcNAc-(1-&gt;4)-alpha-D-GlcNAc-diphospho-di-trans,poly-cis-dolichol + a di-trans,poly-cis-dolichyl beta-D-glucosyl phosphate = a alpha-D-Glc-(1-&gt;2)-alpha-D-Glc-(1-&gt;3)-alpha-D-Glc-(1-&gt;3)-alpha-D-Man-(1-&gt;2)-alpha-D-Man-(1-&gt;2)-alpha-D-Man-(1-&gt;3)-[alpha-D-Man-(1-&gt;2)-alpha-D-Man-(1-&gt;3)-[alpha-D-Man-(1-&gt;2)-alpha-D-Man-(1-&gt;6)]-alpha-D-Man-(1-&gt;6)]-beta-D-Man-(1-&gt;4)-beta-D-GlcNAc-(1-&gt;4)-alpha-D-GlcNAc-diphospho-di-trans,poly-cis-dolichol + a di-trans,poly-cis-dolichyl phosphate + H(+)</text>
        <dbReference type="Rhea" id="RHEA:29543"/>
        <dbReference type="Rhea" id="RHEA-COMP:19498"/>
        <dbReference type="Rhea" id="RHEA-COMP:19502"/>
        <dbReference type="Rhea" id="RHEA-COMP:19512"/>
        <dbReference type="Rhea" id="RHEA-COMP:19522"/>
        <dbReference type="ChEBI" id="CHEBI:15378"/>
        <dbReference type="ChEBI" id="CHEBI:57525"/>
        <dbReference type="ChEBI" id="CHEBI:57683"/>
        <dbReference type="ChEBI" id="CHEBI:132522"/>
        <dbReference type="ChEBI" id="CHEBI:132523"/>
        <dbReference type="EC" id="2.4.1.256"/>
    </reaction>
    <physiologicalReaction direction="left-to-right" evidence="13">
        <dbReference type="Rhea" id="RHEA:29544"/>
    </physiologicalReaction>
</comment>
<accession>A0A125RDU8</accession>
<keyword evidence="8 14" id="KW-0812">Transmembrane</keyword>
<feature type="transmembrane region" description="Helical" evidence="14">
    <location>
        <begin position="439"/>
        <end position="457"/>
    </location>
</feature>
<evidence type="ECO:0000256" key="8">
    <source>
        <dbReference type="ARBA" id="ARBA00022692"/>
    </source>
</evidence>
<evidence type="ECO:0000256" key="6">
    <source>
        <dbReference type="ARBA" id="ARBA00022676"/>
    </source>
</evidence>
<reference evidence="15 16" key="1">
    <citation type="submission" date="2016-01" db="EMBL/GenBank/DDBJ databases">
        <title>Genome sequence of the yeast Holleya sinecauda.</title>
        <authorList>
            <person name="Dietrich F.S."/>
        </authorList>
    </citation>
    <scope>NUCLEOTIDE SEQUENCE [LARGE SCALE GENOMIC DNA]</scope>
    <source>
        <strain evidence="15 16">ATCC 58844</strain>
    </source>
</reference>
<dbReference type="AlphaFoldDB" id="A0A125RDU8"/>
<dbReference type="OrthoDB" id="4769at2759"/>
<dbReference type="EMBL" id="CP014242">
    <property type="protein sequence ID" value="AMD18640.1"/>
    <property type="molecule type" value="Genomic_DNA"/>
</dbReference>
<evidence type="ECO:0000256" key="3">
    <source>
        <dbReference type="ARBA" id="ARBA00010600"/>
    </source>
</evidence>
<evidence type="ECO:0000256" key="2">
    <source>
        <dbReference type="ARBA" id="ARBA00004922"/>
    </source>
</evidence>
<keyword evidence="11 14" id="KW-0472">Membrane</keyword>
<dbReference type="PIRSF" id="PIRSF028810">
    <property type="entry name" value="Alpha1_2_glucosyltferase_Alg10"/>
    <property type="match status" value="1"/>
</dbReference>
<evidence type="ECO:0000256" key="7">
    <source>
        <dbReference type="ARBA" id="ARBA00022679"/>
    </source>
</evidence>
<keyword evidence="7" id="KW-0808">Transferase</keyword>
<dbReference type="GeneID" id="28721783"/>
<comment type="similarity">
    <text evidence="3 14">Belongs to the ALG10 glucosyltransferase family.</text>
</comment>
<feature type="transmembrane region" description="Helical" evidence="14">
    <location>
        <begin position="364"/>
        <end position="383"/>
    </location>
</feature>
<feature type="transmembrane region" description="Helical" evidence="14">
    <location>
        <begin position="189"/>
        <end position="218"/>
    </location>
</feature>
<feature type="transmembrane region" description="Helical" evidence="14">
    <location>
        <begin position="414"/>
        <end position="433"/>
    </location>
</feature>
<dbReference type="GO" id="GO:0106073">
    <property type="term" value="F:dolichyl pyrophosphate Glc2Man9GlcNAc2 alpha-1,2-glucosyltransferase activity"/>
    <property type="evidence" value="ECO:0007669"/>
    <property type="project" value="UniProtKB-UniRule"/>
</dbReference>
<gene>
    <name evidence="15" type="ORF">AW171_hschr2149</name>
</gene>
<dbReference type="EC" id="2.4.1.256" evidence="4 14"/>
<evidence type="ECO:0000313" key="15">
    <source>
        <dbReference type="EMBL" id="AMD18640.1"/>
    </source>
</evidence>
<name>A0A125RDU8_9SACH</name>
<feature type="transmembrane region" description="Helical" evidence="14">
    <location>
        <begin position="321"/>
        <end position="344"/>
    </location>
</feature>
<dbReference type="GO" id="GO:0006488">
    <property type="term" value="P:dolichol-linked oligosaccharide biosynthetic process"/>
    <property type="evidence" value="ECO:0007669"/>
    <property type="project" value="UniProtKB-UniRule"/>
</dbReference>
<comment type="pathway">
    <text evidence="2">Protein modification; protein glycosylation.</text>
</comment>
<sequence length="508" mass="60417">MSVDYNSDDQEWDELKDDLDNAIQQEVLLGIIINLLCWVLLVLSGIYIAYKFNVHWVPYYFIDEVFHVHQTIKYIGGEWMSWDPKITTPPGLYLLGCFWYHVMKFMTRWNTLSIVRMVNFIGGFIVWPWVVLRPLYLFNAIGFWPITLMVFPLIFCFNFLYYTDVWSTILIVESLALAITVPFGERWSIWASSICGLISCLFRQTNIVWNAFIMVLVIERRALIHKDFNNFKINNYLKWLLHAIENFNSLVLPYLVNFMLFFVFLIYNKSLTLGDKQSHVAGFHLVQILYCLLFIAFFSFPVWLCRGFLAQYVIRMLLKPVRTLFELIMIMLVIRFFTVVHPFLLADNRHLVFYLYRKLLARNWFCKYILMSSIYHFAVYVYFEVLRPSVMFFHPILPVEIKSPAALPLQLSHISWTALIICTIATVVPSPLFEPRYYILPYIFWRIFVMVSPEPFFARPKDYNQVHNTKRLAAEFAWFLVINAGVIFIFARYTFSWPTEPFAQRIIW</sequence>
<protein>
    <recommendedName>
        <fullName evidence="5 14">Dol-P-Glc:Glc(2)Man(9)GlcNAc(2)-PP-Dol alpha-1,2-glucosyltransferase</fullName>
        <ecNumber evidence="4 14">2.4.1.256</ecNumber>
    </recommendedName>
</protein>
<feature type="transmembrane region" description="Helical" evidence="14">
    <location>
        <begin position="136"/>
        <end position="160"/>
    </location>
</feature>
<feature type="transmembrane region" description="Helical" evidence="14">
    <location>
        <begin position="287"/>
        <end position="309"/>
    </location>
</feature>
<evidence type="ECO:0000256" key="14">
    <source>
        <dbReference type="PIRNR" id="PIRNR028810"/>
    </source>
</evidence>
<keyword evidence="9" id="KW-0256">Endoplasmic reticulum</keyword>
<dbReference type="STRING" id="45286.A0A125RDU8"/>
<feature type="transmembrane region" description="Helical" evidence="14">
    <location>
        <begin position="477"/>
        <end position="495"/>
    </location>
</feature>
<dbReference type="GO" id="GO:0005789">
    <property type="term" value="C:endoplasmic reticulum membrane"/>
    <property type="evidence" value="ECO:0007669"/>
    <property type="project" value="UniProtKB-SubCell"/>
</dbReference>
<keyword evidence="6 14" id="KW-0328">Glycosyltransferase</keyword>
<evidence type="ECO:0000256" key="1">
    <source>
        <dbReference type="ARBA" id="ARBA00004477"/>
    </source>
</evidence>
<keyword evidence="16" id="KW-1185">Reference proteome</keyword>
<keyword evidence="10 14" id="KW-1133">Transmembrane helix</keyword>
<dbReference type="InterPro" id="IPR016900">
    <property type="entry name" value="Alg10"/>
</dbReference>
<organism evidence="15 16">
    <name type="scientific">Eremothecium sinecaudum</name>
    <dbReference type="NCBI Taxonomy" id="45286"/>
    <lineage>
        <taxon>Eukaryota</taxon>
        <taxon>Fungi</taxon>
        <taxon>Dikarya</taxon>
        <taxon>Ascomycota</taxon>
        <taxon>Saccharomycotina</taxon>
        <taxon>Saccharomycetes</taxon>
        <taxon>Saccharomycetales</taxon>
        <taxon>Saccharomycetaceae</taxon>
        <taxon>Eremothecium</taxon>
    </lineage>
</organism>
<proteinExistence type="inferred from homology"/>
<evidence type="ECO:0000256" key="9">
    <source>
        <dbReference type="ARBA" id="ARBA00022824"/>
    </source>
</evidence>
<comment type="subcellular location">
    <subcellularLocation>
        <location evidence="1">Endoplasmic reticulum membrane</location>
        <topology evidence="1">Multi-pass membrane protein</topology>
    </subcellularLocation>
</comment>